<dbReference type="AlphaFoldDB" id="A0A2S8BMD2"/>
<proteinExistence type="predicted"/>
<evidence type="ECO:0000313" key="1">
    <source>
        <dbReference type="EMBL" id="PQM47842.1"/>
    </source>
</evidence>
<dbReference type="Proteomes" id="UP000238296">
    <property type="component" value="Unassembled WGS sequence"/>
</dbReference>
<dbReference type="AntiFam" id="ANF00178">
    <property type="entry name" value="Shadow ORF (opposite dhbF)"/>
</dbReference>
<sequence>MGQAAGGIEPFHQHLEGHVLVLEGLQAALAHLGQQLGEAGVPGHVDPQHQGVDEEPDQLVERGITPPGDREPHRHIAAGAELGQQHRQRGLHHHEAGRVVLAGHRGDLLLQRGRPVHRHAGAALVGDGRVGPIGGQLHPLRHPGQGVLPVGQLGGDGAVVIVEIPELGALPQRVIDILHRQRCPARGPALLARPVRLAEITHQRGDRPAVGGNVVRGDRQHVLVVGDAEKPCPQRVLGRQVERVASRCGGRVGQLGFRPAGGVDHVPAEFRVFGSDHHLLRCSVGRHEPCPQGFVAAHHVGQGVAQGVRVQPAAQPQRDRHVVHR</sequence>
<name>A0A2S8BMD2_9MYCO</name>
<dbReference type="EMBL" id="PPEA01000269">
    <property type="protein sequence ID" value="PQM47842.1"/>
    <property type="molecule type" value="Genomic_DNA"/>
</dbReference>
<comment type="caution">
    <text evidence="1">The sequence shown here is derived from an EMBL/GenBank/DDBJ whole genome shotgun (WGS) entry which is preliminary data.</text>
</comment>
<organism evidence="1 2">
    <name type="scientific">Mycobacterium talmoniae</name>
    <dbReference type="NCBI Taxonomy" id="1858794"/>
    <lineage>
        <taxon>Bacteria</taxon>
        <taxon>Bacillati</taxon>
        <taxon>Actinomycetota</taxon>
        <taxon>Actinomycetes</taxon>
        <taxon>Mycobacteriales</taxon>
        <taxon>Mycobacteriaceae</taxon>
        <taxon>Mycobacterium</taxon>
    </lineage>
</organism>
<accession>A0A2S8BMD2</accession>
<protein>
    <submittedName>
        <fullName evidence="1">Uncharacterized protein</fullName>
    </submittedName>
</protein>
<evidence type="ECO:0000313" key="2">
    <source>
        <dbReference type="Proteomes" id="UP000238296"/>
    </source>
</evidence>
<reference evidence="1 2" key="1">
    <citation type="journal article" date="2017" name="Int. J. Syst. Evol. Microbiol.">
        <title>Mycobacterium talmoniae sp. nov., a slowly growing mycobacterium isolated from human respiratory samples.</title>
        <authorList>
            <person name="Davidson R.M."/>
            <person name="DeGroote M.A."/>
            <person name="Marola J.L."/>
            <person name="Buss S."/>
            <person name="Jones V."/>
            <person name="McNeil M.R."/>
            <person name="Freifeld A.G."/>
            <person name="Elaine Epperson L."/>
            <person name="Hasan N.A."/>
            <person name="Jackson M."/>
            <person name="Iwen P.C."/>
            <person name="Salfinger M."/>
            <person name="Strong M."/>
        </authorList>
    </citation>
    <scope>NUCLEOTIDE SEQUENCE [LARGE SCALE GENOMIC DNA]</scope>
    <source>
        <strain evidence="1 2">ATCC BAA-2683</strain>
    </source>
</reference>
<gene>
    <name evidence="1" type="ORF">C1Y40_01938</name>
</gene>